<evidence type="ECO:0000256" key="6">
    <source>
        <dbReference type="ARBA" id="ARBA00023136"/>
    </source>
</evidence>
<evidence type="ECO:0000313" key="8">
    <source>
        <dbReference type="EMBL" id="QYM80585.1"/>
    </source>
</evidence>
<protein>
    <submittedName>
        <fullName evidence="8">DoxX family protein</fullName>
    </submittedName>
</protein>
<dbReference type="Proteomes" id="UP000825051">
    <property type="component" value="Chromosome"/>
</dbReference>
<evidence type="ECO:0000313" key="9">
    <source>
        <dbReference type="Proteomes" id="UP000825051"/>
    </source>
</evidence>
<dbReference type="InterPro" id="IPR032808">
    <property type="entry name" value="DoxX"/>
</dbReference>
<keyword evidence="4 7" id="KW-0812">Transmembrane</keyword>
<comment type="subcellular location">
    <subcellularLocation>
        <location evidence="1">Cell membrane</location>
        <topology evidence="1">Multi-pass membrane protein</topology>
    </subcellularLocation>
</comment>
<name>A0A8F9TYQ0_9BACT</name>
<gene>
    <name evidence="8" type="ORF">K0B96_08280</name>
</gene>
<evidence type="ECO:0000256" key="2">
    <source>
        <dbReference type="ARBA" id="ARBA00006679"/>
    </source>
</evidence>
<sequence>MRQPNVFRTCGEWLQSPLLLALRLYWGIGFVFTGWGKLHHLDRTAAYFGSLGVPWPMLNAAAAGATELLCGALLALGLFARPAALPLIGVMSVAYATAERASVTRLWNDPDACTSATPFLFLLTALIVLAFGPGFFSLDTWFARPSASTAAKSS</sequence>
<evidence type="ECO:0000256" key="1">
    <source>
        <dbReference type="ARBA" id="ARBA00004651"/>
    </source>
</evidence>
<keyword evidence="6 7" id="KW-0472">Membrane</keyword>
<dbReference type="KEGG" id="ole:K0B96_08280"/>
<proteinExistence type="inferred from homology"/>
<evidence type="ECO:0000256" key="5">
    <source>
        <dbReference type="ARBA" id="ARBA00022989"/>
    </source>
</evidence>
<keyword evidence="5 7" id="KW-1133">Transmembrane helix</keyword>
<dbReference type="InterPro" id="IPR051907">
    <property type="entry name" value="DoxX-like_oxidoreductase"/>
</dbReference>
<comment type="similarity">
    <text evidence="2">Belongs to the DoxX family.</text>
</comment>
<feature type="transmembrane region" description="Helical" evidence="7">
    <location>
        <begin position="87"/>
        <end position="107"/>
    </location>
</feature>
<organism evidence="8 9">
    <name type="scientific">Horticoccus luteus</name>
    <dbReference type="NCBI Taxonomy" id="2862869"/>
    <lineage>
        <taxon>Bacteria</taxon>
        <taxon>Pseudomonadati</taxon>
        <taxon>Verrucomicrobiota</taxon>
        <taxon>Opitutia</taxon>
        <taxon>Opitutales</taxon>
        <taxon>Opitutaceae</taxon>
        <taxon>Horticoccus</taxon>
    </lineage>
</organism>
<dbReference type="AlphaFoldDB" id="A0A8F9TYQ0"/>
<reference evidence="8" key="1">
    <citation type="submission" date="2021-08" db="EMBL/GenBank/DDBJ databases">
        <title>Genome of a novel bacterium of the phylum Verrucomicrobia, Oleiharenicola sp. KSB-15.</title>
        <authorList>
            <person name="Chung J.-H."/>
            <person name="Ahn J.-H."/>
            <person name="Yoon Y."/>
            <person name="Kim D.-Y."/>
            <person name="An S.-H."/>
            <person name="Park I."/>
            <person name="Yeon J."/>
        </authorList>
    </citation>
    <scope>NUCLEOTIDE SEQUENCE</scope>
    <source>
        <strain evidence="8">KSB-15</strain>
    </source>
</reference>
<dbReference type="PANTHER" id="PTHR33452:SF1">
    <property type="entry name" value="INNER MEMBRANE PROTEIN YPHA-RELATED"/>
    <property type="match status" value="1"/>
</dbReference>
<dbReference type="EMBL" id="CP080507">
    <property type="protein sequence ID" value="QYM80585.1"/>
    <property type="molecule type" value="Genomic_DNA"/>
</dbReference>
<feature type="transmembrane region" description="Helical" evidence="7">
    <location>
        <begin position="20"/>
        <end position="38"/>
    </location>
</feature>
<accession>A0A8F9TYQ0</accession>
<keyword evidence="3" id="KW-1003">Cell membrane</keyword>
<dbReference type="Pfam" id="PF07681">
    <property type="entry name" value="DoxX"/>
    <property type="match status" value="1"/>
</dbReference>
<keyword evidence="9" id="KW-1185">Reference proteome</keyword>
<dbReference type="PANTHER" id="PTHR33452">
    <property type="entry name" value="OXIDOREDUCTASE CATD-RELATED"/>
    <property type="match status" value="1"/>
</dbReference>
<evidence type="ECO:0000256" key="3">
    <source>
        <dbReference type="ARBA" id="ARBA00022475"/>
    </source>
</evidence>
<dbReference type="GO" id="GO:0005886">
    <property type="term" value="C:plasma membrane"/>
    <property type="evidence" value="ECO:0007669"/>
    <property type="project" value="UniProtKB-SubCell"/>
</dbReference>
<dbReference type="RefSeq" id="WP_220165996.1">
    <property type="nucleotide sequence ID" value="NZ_CP080507.1"/>
</dbReference>
<evidence type="ECO:0000256" key="4">
    <source>
        <dbReference type="ARBA" id="ARBA00022692"/>
    </source>
</evidence>
<feature type="transmembrane region" description="Helical" evidence="7">
    <location>
        <begin position="58"/>
        <end position="80"/>
    </location>
</feature>
<evidence type="ECO:0000256" key="7">
    <source>
        <dbReference type="SAM" id="Phobius"/>
    </source>
</evidence>
<feature type="transmembrane region" description="Helical" evidence="7">
    <location>
        <begin position="119"/>
        <end position="138"/>
    </location>
</feature>